<dbReference type="Proteomes" id="UP000215767">
    <property type="component" value="Unassembled WGS sequence"/>
</dbReference>
<keyword evidence="1" id="KW-0472">Membrane</keyword>
<dbReference type="AlphaFoldDB" id="A0A261UK01"/>
<dbReference type="EMBL" id="NEVS01000004">
    <property type="protein sequence ID" value="OZI62226.1"/>
    <property type="molecule type" value="Genomic_DNA"/>
</dbReference>
<evidence type="ECO:0000256" key="1">
    <source>
        <dbReference type="SAM" id="Phobius"/>
    </source>
</evidence>
<dbReference type="InterPro" id="IPR038706">
    <property type="entry name" value="Type_VI_SciN-like_sf"/>
</dbReference>
<evidence type="ECO:0000313" key="2">
    <source>
        <dbReference type="EMBL" id="OZI62226.1"/>
    </source>
</evidence>
<keyword evidence="2" id="KW-0449">Lipoprotein</keyword>
<dbReference type="PANTHER" id="PTHR37625">
    <property type="entry name" value="OUTER MEMBRANE LIPOPROTEIN-RELATED"/>
    <property type="match status" value="1"/>
</dbReference>
<dbReference type="Pfam" id="PF12790">
    <property type="entry name" value="T6SS-SciN"/>
    <property type="match status" value="1"/>
</dbReference>
<accession>A0A261UK01</accession>
<comment type="caution">
    <text evidence="2">The sequence shown here is derived from an EMBL/GenBank/DDBJ whole genome shotgun (WGS) entry which is preliminary data.</text>
</comment>
<organism evidence="2 3">
    <name type="scientific">Bordetella genomosp. 11</name>
    <dbReference type="NCBI Taxonomy" id="1416808"/>
    <lineage>
        <taxon>Bacteria</taxon>
        <taxon>Pseudomonadati</taxon>
        <taxon>Pseudomonadota</taxon>
        <taxon>Betaproteobacteria</taxon>
        <taxon>Burkholderiales</taxon>
        <taxon>Alcaligenaceae</taxon>
        <taxon>Bordetella</taxon>
    </lineage>
</organism>
<keyword evidence="1" id="KW-1133">Transmembrane helix</keyword>
<dbReference type="NCBIfam" id="TIGR03352">
    <property type="entry name" value="VI_chp_3"/>
    <property type="match status" value="1"/>
</dbReference>
<evidence type="ECO:0000313" key="3">
    <source>
        <dbReference type="Proteomes" id="UP000215767"/>
    </source>
</evidence>
<dbReference type="Gene3D" id="2.60.40.4150">
    <property type="entry name" value="Type VI secretion system, lipoprotein SciN"/>
    <property type="match status" value="1"/>
</dbReference>
<dbReference type="OrthoDB" id="5471061at2"/>
<protein>
    <submittedName>
        <fullName evidence="2">Type VI secretion system-associated lipoprotein</fullName>
    </submittedName>
</protein>
<reference evidence="3" key="1">
    <citation type="submission" date="2017-05" db="EMBL/GenBank/DDBJ databases">
        <title>Complete and WGS of Bordetella genogroups.</title>
        <authorList>
            <person name="Spilker T."/>
            <person name="Lipuma J."/>
        </authorList>
    </citation>
    <scope>NUCLEOTIDE SEQUENCE [LARGE SCALE GENOMIC DNA]</scope>
    <source>
        <strain evidence="3">AU8856</strain>
    </source>
</reference>
<gene>
    <name evidence="2" type="ORF">CAL28_23755</name>
</gene>
<name>A0A261UK01_9BORD</name>
<feature type="transmembrane region" description="Helical" evidence="1">
    <location>
        <begin position="79"/>
        <end position="101"/>
    </location>
</feature>
<sequence>MRWPASICWQATPRWIVASRCWRTPIRWACASRAAGRPGIARGARATASHRSITPIDYPRRQARCRHGVWISMCDRRRLAVRLLIAGCLLACLAACASAPAEQRRVCLRLVASPTLNPDRDGRASPVVVRIYELTQADDFLQAGFFDLYGNDKQLLGDAMLSRSVVSVRPGQQLDISHAFVPGTRYIAVLVAYRDIYRSRWRSVVRLPQADDDEADSDWMLKLNADRFTVTPLDGKNDKGSWKEGSHVLEQ</sequence>
<keyword evidence="1" id="KW-0812">Transmembrane</keyword>
<proteinExistence type="predicted"/>
<keyword evidence="3" id="KW-1185">Reference proteome</keyword>
<dbReference type="PANTHER" id="PTHR37625:SF4">
    <property type="entry name" value="OUTER MEMBRANE LIPOPROTEIN"/>
    <property type="match status" value="1"/>
</dbReference>
<dbReference type="InterPro" id="IPR017734">
    <property type="entry name" value="T6SS_SciN"/>
</dbReference>